<evidence type="ECO:0000256" key="2">
    <source>
        <dbReference type="ARBA" id="ARBA00022692"/>
    </source>
</evidence>
<sequence length="112" mass="12009">MSDVGEEPDVRFTMANERTMLAWLRTALALAAAGIGSTEFLVSQPPLARAAVGLPLAVLASVVAGASYRRWERDERAMRLHEPLGYDRLAQVVAVTVAIVSLVGVTLAIIHL</sequence>
<evidence type="ECO:0000256" key="3">
    <source>
        <dbReference type="ARBA" id="ARBA00022989"/>
    </source>
</evidence>
<evidence type="ECO:0000256" key="5">
    <source>
        <dbReference type="SAM" id="Phobius"/>
    </source>
</evidence>
<feature type="domain" description="DUF202" evidence="6">
    <location>
        <begin position="11"/>
        <end position="77"/>
    </location>
</feature>
<evidence type="ECO:0000313" key="7">
    <source>
        <dbReference type="EMBL" id="UTI66868.1"/>
    </source>
</evidence>
<gene>
    <name evidence="7" type="ORF">NBH00_11815</name>
</gene>
<accession>A0ABY5DZU2</accession>
<dbReference type="Proteomes" id="UP001056035">
    <property type="component" value="Chromosome"/>
</dbReference>
<feature type="transmembrane region" description="Helical" evidence="5">
    <location>
        <begin position="47"/>
        <end position="68"/>
    </location>
</feature>
<comment type="subcellular location">
    <subcellularLocation>
        <location evidence="1">Endomembrane system</location>
        <topology evidence="1">Multi-pass membrane protein</topology>
    </subcellularLocation>
</comment>
<keyword evidence="2 5" id="KW-0812">Transmembrane</keyword>
<dbReference type="RefSeq" id="WP_254573522.1">
    <property type="nucleotide sequence ID" value="NZ_CP098502.1"/>
</dbReference>
<evidence type="ECO:0000256" key="4">
    <source>
        <dbReference type="ARBA" id="ARBA00023136"/>
    </source>
</evidence>
<organism evidence="7 8">
    <name type="scientific">Paraconexibacter antarcticus</name>
    <dbReference type="NCBI Taxonomy" id="2949664"/>
    <lineage>
        <taxon>Bacteria</taxon>
        <taxon>Bacillati</taxon>
        <taxon>Actinomycetota</taxon>
        <taxon>Thermoleophilia</taxon>
        <taxon>Solirubrobacterales</taxon>
        <taxon>Paraconexibacteraceae</taxon>
        <taxon>Paraconexibacter</taxon>
    </lineage>
</organism>
<feature type="transmembrane region" description="Helical" evidence="5">
    <location>
        <begin position="89"/>
        <end position="110"/>
    </location>
</feature>
<keyword evidence="8" id="KW-1185">Reference proteome</keyword>
<proteinExistence type="predicted"/>
<keyword evidence="4 5" id="KW-0472">Membrane</keyword>
<dbReference type="Pfam" id="PF02656">
    <property type="entry name" value="DUF202"/>
    <property type="match status" value="1"/>
</dbReference>
<dbReference type="InterPro" id="IPR003807">
    <property type="entry name" value="DUF202"/>
</dbReference>
<reference evidence="7 8" key="1">
    <citation type="submission" date="2022-06" db="EMBL/GenBank/DDBJ databases">
        <title>Paraconexibacter antarcticus.</title>
        <authorList>
            <person name="Kim C.S."/>
        </authorList>
    </citation>
    <scope>NUCLEOTIDE SEQUENCE [LARGE SCALE GENOMIC DNA]</scope>
    <source>
        <strain evidence="7 8">02-257</strain>
    </source>
</reference>
<dbReference type="EMBL" id="CP098502">
    <property type="protein sequence ID" value="UTI66868.1"/>
    <property type="molecule type" value="Genomic_DNA"/>
</dbReference>
<evidence type="ECO:0000313" key="8">
    <source>
        <dbReference type="Proteomes" id="UP001056035"/>
    </source>
</evidence>
<protein>
    <submittedName>
        <fullName evidence="7">DUF202 domain-containing protein</fullName>
    </submittedName>
</protein>
<name>A0ABY5DZU2_9ACTN</name>
<evidence type="ECO:0000256" key="1">
    <source>
        <dbReference type="ARBA" id="ARBA00004127"/>
    </source>
</evidence>
<keyword evidence="3 5" id="KW-1133">Transmembrane helix</keyword>
<evidence type="ECO:0000259" key="6">
    <source>
        <dbReference type="Pfam" id="PF02656"/>
    </source>
</evidence>
<feature type="transmembrane region" description="Helical" evidence="5">
    <location>
        <begin position="21"/>
        <end position="41"/>
    </location>
</feature>